<evidence type="ECO:0000313" key="2">
    <source>
        <dbReference type="Proteomes" id="UP001310022"/>
    </source>
</evidence>
<dbReference type="AlphaFoldDB" id="A0AAN5AN30"/>
<proteinExistence type="predicted"/>
<organism evidence="1 2">
    <name type="scientific">Persicobacter diffluens</name>
    <dbReference type="NCBI Taxonomy" id="981"/>
    <lineage>
        <taxon>Bacteria</taxon>
        <taxon>Pseudomonadati</taxon>
        <taxon>Bacteroidota</taxon>
        <taxon>Cytophagia</taxon>
        <taxon>Cytophagales</taxon>
        <taxon>Persicobacteraceae</taxon>
        <taxon>Persicobacter</taxon>
    </lineage>
</organism>
<sequence>MIFLYIVIFLSLGQVHEIKWKNSVYEMKMPTKIHKTDKFIYKEGVYFDYFFEDSSKITIHLGGMIEIPILNDVEYIVLNEENKEDLVFRKGVYLGDKKMYWAEINTKNYNIYFENVDEQSVNIYVNSIFSFRKVK</sequence>
<comment type="caution">
    <text evidence="1">The sequence shown here is derived from an EMBL/GenBank/DDBJ whole genome shotgun (WGS) entry which is preliminary data.</text>
</comment>
<protein>
    <submittedName>
        <fullName evidence="1">Uncharacterized protein</fullName>
    </submittedName>
</protein>
<dbReference type="EMBL" id="BQKE01000002">
    <property type="protein sequence ID" value="GJM62966.1"/>
    <property type="molecule type" value="Genomic_DNA"/>
</dbReference>
<name>A0AAN5AN30_9BACT</name>
<accession>A0AAN5AN30</accession>
<keyword evidence="2" id="KW-1185">Reference proteome</keyword>
<dbReference type="Proteomes" id="UP001310022">
    <property type="component" value="Unassembled WGS sequence"/>
</dbReference>
<dbReference type="RefSeq" id="WP_338238187.1">
    <property type="nucleotide sequence ID" value="NZ_BQKE01000002.1"/>
</dbReference>
<gene>
    <name evidence="1" type="ORF">PEDI_35180</name>
</gene>
<reference evidence="1 2" key="1">
    <citation type="submission" date="2021-12" db="EMBL/GenBank/DDBJ databases">
        <title>Genome sequencing of bacteria with rrn-lacking chromosome and rrn-plasmid.</title>
        <authorList>
            <person name="Anda M."/>
            <person name="Iwasaki W."/>
        </authorList>
    </citation>
    <scope>NUCLEOTIDE SEQUENCE [LARGE SCALE GENOMIC DNA]</scope>
    <source>
        <strain evidence="1 2">NBRC 15940</strain>
    </source>
</reference>
<evidence type="ECO:0000313" key="1">
    <source>
        <dbReference type="EMBL" id="GJM62966.1"/>
    </source>
</evidence>